<keyword evidence="2" id="KW-1185">Reference proteome</keyword>
<reference evidence="1 2" key="2">
    <citation type="journal article" date="2022" name="Mol. Ecol. Resour.">
        <title>The genomes of chicory, endive, great burdock and yacon provide insights into Asteraceae paleo-polyploidization history and plant inulin production.</title>
        <authorList>
            <person name="Fan W."/>
            <person name="Wang S."/>
            <person name="Wang H."/>
            <person name="Wang A."/>
            <person name="Jiang F."/>
            <person name="Liu H."/>
            <person name="Zhao H."/>
            <person name="Xu D."/>
            <person name="Zhang Y."/>
        </authorList>
    </citation>
    <scope>NUCLEOTIDE SEQUENCE [LARGE SCALE GENOMIC DNA]</scope>
    <source>
        <strain evidence="2">cv. Niubang</strain>
    </source>
</reference>
<gene>
    <name evidence="1" type="ORF">L6452_23805</name>
</gene>
<name>A0ACB9A9K5_ARCLA</name>
<dbReference type="EMBL" id="CM042054">
    <property type="protein sequence ID" value="KAI3706211.1"/>
    <property type="molecule type" value="Genomic_DNA"/>
</dbReference>
<proteinExistence type="predicted"/>
<dbReference type="Proteomes" id="UP001055879">
    <property type="component" value="Linkage Group LG08"/>
</dbReference>
<comment type="caution">
    <text evidence="1">The sequence shown here is derived from an EMBL/GenBank/DDBJ whole genome shotgun (WGS) entry which is preliminary data.</text>
</comment>
<protein>
    <submittedName>
        <fullName evidence="1">Uncharacterized protein</fullName>
    </submittedName>
</protein>
<sequence length="85" mass="9304">MASAGTRGWDGVHRGWIFVTVSASAFLPLAGFSGLSKGAGQGSTPKICVYVSSLFQVHPPIDEHHRRWRKGKGWRWPENGKGRVS</sequence>
<evidence type="ECO:0000313" key="1">
    <source>
        <dbReference type="EMBL" id="KAI3706211.1"/>
    </source>
</evidence>
<accession>A0ACB9A9K5</accession>
<organism evidence="1 2">
    <name type="scientific">Arctium lappa</name>
    <name type="common">Greater burdock</name>
    <name type="synonym">Lappa major</name>
    <dbReference type="NCBI Taxonomy" id="4217"/>
    <lineage>
        <taxon>Eukaryota</taxon>
        <taxon>Viridiplantae</taxon>
        <taxon>Streptophyta</taxon>
        <taxon>Embryophyta</taxon>
        <taxon>Tracheophyta</taxon>
        <taxon>Spermatophyta</taxon>
        <taxon>Magnoliopsida</taxon>
        <taxon>eudicotyledons</taxon>
        <taxon>Gunneridae</taxon>
        <taxon>Pentapetalae</taxon>
        <taxon>asterids</taxon>
        <taxon>campanulids</taxon>
        <taxon>Asterales</taxon>
        <taxon>Asteraceae</taxon>
        <taxon>Carduoideae</taxon>
        <taxon>Cardueae</taxon>
        <taxon>Arctiinae</taxon>
        <taxon>Arctium</taxon>
    </lineage>
</organism>
<reference evidence="2" key="1">
    <citation type="journal article" date="2022" name="Mol. Ecol. Resour.">
        <title>The genomes of chicory, endive, great burdock and yacon provide insights into Asteraceae palaeo-polyploidization history and plant inulin production.</title>
        <authorList>
            <person name="Fan W."/>
            <person name="Wang S."/>
            <person name="Wang H."/>
            <person name="Wang A."/>
            <person name="Jiang F."/>
            <person name="Liu H."/>
            <person name="Zhao H."/>
            <person name="Xu D."/>
            <person name="Zhang Y."/>
        </authorList>
    </citation>
    <scope>NUCLEOTIDE SEQUENCE [LARGE SCALE GENOMIC DNA]</scope>
    <source>
        <strain evidence="2">cv. Niubang</strain>
    </source>
</reference>
<evidence type="ECO:0000313" key="2">
    <source>
        <dbReference type="Proteomes" id="UP001055879"/>
    </source>
</evidence>